<proteinExistence type="predicted"/>
<evidence type="ECO:0000259" key="3">
    <source>
        <dbReference type="Pfam" id="PF04967"/>
    </source>
</evidence>
<dbReference type="InterPro" id="IPR007050">
    <property type="entry name" value="HTH_bacterioopsin"/>
</dbReference>
<protein>
    <submittedName>
        <fullName evidence="5">Helix-turn-helix domain-containing protein</fullName>
    </submittedName>
</protein>
<dbReference type="PANTHER" id="PTHR34236:SF1">
    <property type="entry name" value="DIMETHYL SULFOXIDE REDUCTASE TRANSCRIPTIONAL ACTIVATOR"/>
    <property type="match status" value="1"/>
</dbReference>
<feature type="domain" description="Bacterioopsin transcriptional activator GAF and HTH associated" evidence="4">
    <location>
        <begin position="4"/>
        <end position="119"/>
    </location>
</feature>
<dbReference type="InterPro" id="IPR031803">
    <property type="entry name" value="BAT_GAF/HTH-assoc"/>
</dbReference>
<keyword evidence="6" id="KW-1185">Reference proteome</keyword>
<name>A0AAE3FV01_9EURY</name>
<keyword evidence="1" id="KW-0805">Transcription regulation</keyword>
<feature type="domain" description="HTH bat-type" evidence="3">
    <location>
        <begin position="150"/>
        <end position="202"/>
    </location>
</feature>
<dbReference type="RefSeq" id="WP_250598449.1">
    <property type="nucleotide sequence ID" value="NZ_JAKRVY010000012.1"/>
</dbReference>
<evidence type="ECO:0000313" key="5">
    <source>
        <dbReference type="EMBL" id="MCL9815074.1"/>
    </source>
</evidence>
<dbReference type="Proteomes" id="UP001202674">
    <property type="component" value="Unassembled WGS sequence"/>
</dbReference>
<accession>A0AAE3FV01</accession>
<evidence type="ECO:0000256" key="1">
    <source>
        <dbReference type="ARBA" id="ARBA00023015"/>
    </source>
</evidence>
<evidence type="ECO:0000313" key="6">
    <source>
        <dbReference type="Proteomes" id="UP001202674"/>
    </source>
</evidence>
<dbReference type="EMBL" id="JAKRVY010000012">
    <property type="protein sequence ID" value="MCL9815074.1"/>
    <property type="molecule type" value="Genomic_DNA"/>
</dbReference>
<gene>
    <name evidence="5" type="ORF">AArcSt11_15575</name>
</gene>
<evidence type="ECO:0000259" key="4">
    <source>
        <dbReference type="Pfam" id="PF15915"/>
    </source>
</evidence>
<dbReference type="Pfam" id="PF04967">
    <property type="entry name" value="HTH_10"/>
    <property type="match status" value="1"/>
</dbReference>
<dbReference type="AlphaFoldDB" id="A0AAE3FV01"/>
<reference evidence="5 6" key="1">
    <citation type="journal article" date="2022" name="Syst. Appl. Microbiol.">
        <title>Natronocalculus amylovorans gen. nov., sp. nov., and Natranaeroarchaeum aerophilus sp. nov., dominant culturable amylolytic natronoarchaea from hypersaline soda lakes in southwestern Siberia.</title>
        <authorList>
            <person name="Sorokin D.Y."/>
            <person name="Elcheninov A.G."/>
            <person name="Khizhniak T.V."/>
            <person name="Koenen M."/>
            <person name="Bale N.J."/>
            <person name="Damste J.S.S."/>
            <person name="Kublanov I.V."/>
        </authorList>
    </citation>
    <scope>NUCLEOTIDE SEQUENCE [LARGE SCALE GENOMIC DNA]</scope>
    <source>
        <strain evidence="5 6">AArc-St1-1</strain>
    </source>
</reference>
<evidence type="ECO:0000256" key="2">
    <source>
        <dbReference type="ARBA" id="ARBA00023163"/>
    </source>
</evidence>
<dbReference type="PANTHER" id="PTHR34236">
    <property type="entry name" value="DIMETHYL SULFOXIDE REDUCTASE TRANSCRIPTIONAL ACTIVATOR"/>
    <property type="match status" value="1"/>
</dbReference>
<sequence>MTQTKLTITLPDGTWIKDVSSAVPDAHFRVLAAMPGDGRGFGLVRVSGTTLDDVLDQMSNHDALTSVELLQGSESQVLVQFETTRPLLLFSARESGVPIELPIDIQDGVATIEVTASPDRLSMLSDRLDAFGLEFEVEYVKPRVDREQLLTNRQQELIQEAVSRGYYDTPRECSMTELAEVVGIAKSTCSETLHRAEGKIIKEFVSELGDQPAAEPARSTARHS</sequence>
<dbReference type="Pfam" id="PF15915">
    <property type="entry name" value="BAT"/>
    <property type="match status" value="1"/>
</dbReference>
<organism evidence="5 6">
    <name type="scientific">Natranaeroarchaeum aerophilus</name>
    <dbReference type="NCBI Taxonomy" id="2917711"/>
    <lineage>
        <taxon>Archaea</taxon>
        <taxon>Methanobacteriati</taxon>
        <taxon>Methanobacteriota</taxon>
        <taxon>Stenosarchaea group</taxon>
        <taxon>Halobacteria</taxon>
        <taxon>Halobacteriales</taxon>
        <taxon>Natronoarchaeaceae</taxon>
        <taxon>Natranaeroarchaeum</taxon>
    </lineage>
</organism>
<comment type="caution">
    <text evidence="5">The sequence shown here is derived from an EMBL/GenBank/DDBJ whole genome shotgun (WGS) entry which is preliminary data.</text>
</comment>
<keyword evidence="2" id="KW-0804">Transcription</keyword>